<feature type="transmembrane region" description="Helical" evidence="1">
    <location>
        <begin position="7"/>
        <end position="25"/>
    </location>
</feature>
<dbReference type="AlphaFoldDB" id="C7XVZ7"/>
<keyword evidence="4" id="KW-1185">Reference proteome</keyword>
<dbReference type="InterPro" id="IPR013216">
    <property type="entry name" value="Methyltransf_11"/>
</dbReference>
<protein>
    <submittedName>
        <fullName evidence="3">Methyltransferase domain protein</fullName>
    </submittedName>
</protein>
<dbReference type="EMBL" id="GG698803">
    <property type="protein sequence ID" value="EEU30513.1"/>
    <property type="molecule type" value="Genomic_DNA"/>
</dbReference>
<dbReference type="PANTHER" id="PTHR45277:SF1">
    <property type="entry name" value="EXPRESSED PROTEIN"/>
    <property type="match status" value="1"/>
</dbReference>
<evidence type="ECO:0000313" key="3">
    <source>
        <dbReference type="EMBL" id="EEU30513.1"/>
    </source>
</evidence>
<proteinExistence type="predicted"/>
<reference evidence="3 4" key="1">
    <citation type="submission" date="2009-06" db="EMBL/GenBank/DDBJ databases">
        <title>The Genome Sequence of Lactobacillus coleohominis strain 101-4-CHN.</title>
        <authorList>
            <consortium name="The Broad Institute Genome Sequencing Platform"/>
            <person name="Ward D."/>
            <person name="Young S.K."/>
            <person name="Zeng Q."/>
            <person name="Koehrsen M."/>
            <person name="Alvarado L."/>
            <person name="Berlin A."/>
            <person name="Borenstein D."/>
            <person name="Chen Z."/>
            <person name="Engels R."/>
            <person name="Freedman E."/>
            <person name="Gellesch M."/>
            <person name="Goldberg J."/>
            <person name="Griggs A."/>
            <person name="Gujja S."/>
            <person name="Heiman D."/>
            <person name="Hepburn T."/>
            <person name="Howarth C."/>
            <person name="Jen D."/>
            <person name="Larson L."/>
            <person name="Lewis B."/>
            <person name="Mehta T."/>
            <person name="Park D."/>
            <person name="Pearson M."/>
            <person name="Roberts A."/>
            <person name="Saif S."/>
            <person name="Shea T."/>
            <person name="Shenoy N."/>
            <person name="Sisk P."/>
            <person name="Stolte C."/>
            <person name="Sykes S."/>
            <person name="Walk T."/>
            <person name="White J."/>
            <person name="Yandava C."/>
            <person name="Liu Y."/>
            <person name="Xu Q."/>
            <person name="Lander E."/>
            <person name="Nusbaum C."/>
            <person name="Galagan J."/>
            <person name="Birren B."/>
        </authorList>
    </citation>
    <scope>NUCLEOTIDE SEQUENCE [LARGE SCALE GENOMIC DNA]</scope>
    <source>
        <strain evidence="3 4">101-4-CHN</strain>
    </source>
</reference>
<dbReference type="HOGENOM" id="CLU_076542_0_0_9"/>
<keyword evidence="1" id="KW-1133">Transmembrane helix</keyword>
<feature type="domain" description="Methyltransferase type 11" evidence="2">
    <location>
        <begin position="75"/>
        <end position="184"/>
    </location>
</feature>
<evidence type="ECO:0000256" key="1">
    <source>
        <dbReference type="SAM" id="Phobius"/>
    </source>
</evidence>
<sequence>MKKGIDAPITPLMFTMYGLVGLMFAMHSNNYVNYIFPAFMILMAIIYLHTSLIGKYRIIQHVVEKLEIPSTSQILDLGTGHGAVLLTVAQRLSVPGKVIGIDIWNSVDQSNNSRLVTQQNIDQLGLDDVARLQTADMTSLPFQENHFDYVFASLAIHNVKPKAQRRLAIEEAMRTLKNNGQLVIIDIEHVQEYKKWLSELGCNEVQVYSAGWDGLWGWLPTKILIAKKNPR</sequence>
<feature type="transmembrane region" description="Helical" evidence="1">
    <location>
        <begin position="31"/>
        <end position="48"/>
    </location>
</feature>
<dbReference type="InterPro" id="IPR029063">
    <property type="entry name" value="SAM-dependent_MTases_sf"/>
</dbReference>
<keyword evidence="1" id="KW-0812">Transmembrane</keyword>
<dbReference type="Gene3D" id="3.40.50.150">
    <property type="entry name" value="Vaccinia Virus protein VP39"/>
    <property type="match status" value="1"/>
</dbReference>
<evidence type="ECO:0000313" key="4">
    <source>
        <dbReference type="Proteomes" id="UP000003987"/>
    </source>
</evidence>
<dbReference type="eggNOG" id="COG2226">
    <property type="taxonomic scope" value="Bacteria"/>
</dbReference>
<name>C7XVZ7_9LACO</name>
<keyword evidence="1" id="KW-0472">Membrane</keyword>
<dbReference type="Proteomes" id="UP000003987">
    <property type="component" value="Unassembled WGS sequence"/>
</dbReference>
<dbReference type="OrthoDB" id="43862at2"/>
<accession>C7XVZ7</accession>
<evidence type="ECO:0000259" key="2">
    <source>
        <dbReference type="Pfam" id="PF08241"/>
    </source>
</evidence>
<organism evidence="3 4">
    <name type="scientific">Limosilactobacillus coleohominis 101-4-CHN</name>
    <dbReference type="NCBI Taxonomy" id="575594"/>
    <lineage>
        <taxon>Bacteria</taxon>
        <taxon>Bacillati</taxon>
        <taxon>Bacillota</taxon>
        <taxon>Bacilli</taxon>
        <taxon>Lactobacillales</taxon>
        <taxon>Lactobacillaceae</taxon>
        <taxon>Limosilactobacillus</taxon>
    </lineage>
</organism>
<dbReference type="RefSeq" id="WP_006916706.1">
    <property type="nucleotide sequence ID" value="NZ_GG698803.1"/>
</dbReference>
<dbReference type="GO" id="GO:0008757">
    <property type="term" value="F:S-adenosylmethionine-dependent methyltransferase activity"/>
    <property type="evidence" value="ECO:0007669"/>
    <property type="project" value="InterPro"/>
</dbReference>
<gene>
    <name evidence="3" type="ORF">HMPREF0501_00891</name>
</gene>
<dbReference type="Pfam" id="PF08241">
    <property type="entry name" value="Methyltransf_11"/>
    <property type="match status" value="1"/>
</dbReference>
<dbReference type="STRING" id="575594.HMPREF0501_00891"/>
<dbReference type="SUPFAM" id="SSF53335">
    <property type="entry name" value="S-adenosyl-L-methionine-dependent methyltransferases"/>
    <property type="match status" value="1"/>
</dbReference>
<keyword evidence="3" id="KW-0808">Transferase</keyword>
<keyword evidence="3" id="KW-0489">Methyltransferase</keyword>
<dbReference type="CDD" id="cd02440">
    <property type="entry name" value="AdoMet_MTases"/>
    <property type="match status" value="1"/>
</dbReference>
<dbReference type="GO" id="GO:0032259">
    <property type="term" value="P:methylation"/>
    <property type="evidence" value="ECO:0007669"/>
    <property type="project" value="UniProtKB-KW"/>
</dbReference>
<dbReference type="PANTHER" id="PTHR45277">
    <property type="entry name" value="EXPRESSED PROTEIN"/>
    <property type="match status" value="1"/>
</dbReference>